<dbReference type="Proteomes" id="UP001491310">
    <property type="component" value="Unassembled WGS sequence"/>
</dbReference>
<accession>A0ABR2YPM3</accession>
<dbReference type="InterPro" id="IPR007317">
    <property type="entry name" value="GET4"/>
</dbReference>
<organism evidence="2 3">
    <name type="scientific">Coccomyxa subellipsoidea</name>
    <dbReference type="NCBI Taxonomy" id="248742"/>
    <lineage>
        <taxon>Eukaryota</taxon>
        <taxon>Viridiplantae</taxon>
        <taxon>Chlorophyta</taxon>
        <taxon>core chlorophytes</taxon>
        <taxon>Trebouxiophyceae</taxon>
        <taxon>Trebouxiophyceae incertae sedis</taxon>
        <taxon>Coccomyxaceae</taxon>
        <taxon>Coccomyxa</taxon>
    </lineage>
</organism>
<protein>
    <recommendedName>
        <fullName evidence="4">Golgi to ER traffic protein 4</fullName>
    </recommendedName>
</protein>
<sequence>MLKTVYHRLRSRKKLTDSYDLLQQGARLQLEGDQLTCGSELALLLIHDLEADGADVADVYRVTDLLKGIQKPYTESRDSPEIKEATKITTAAIRWVKKMGDEGATTKLHNTLAALICKCQGAEGLLAASEHFSRGDDPGAFAAYLAEISRKGSHSEQDLLITRAVLQVLAVGKAGQLEARLAFARVLMVAVNDRIATSAGSMPQSSSTPLTHFLDFILRALEGCSLPLVELLQKEYARSLARDPDLGELLETVKQTYFPSLGGQGMGGLLGNIFQMMSTAETPA</sequence>
<dbReference type="InterPro" id="IPR011990">
    <property type="entry name" value="TPR-like_helical_dom_sf"/>
</dbReference>
<evidence type="ECO:0000313" key="3">
    <source>
        <dbReference type="Proteomes" id="UP001491310"/>
    </source>
</evidence>
<proteinExistence type="inferred from homology"/>
<dbReference type="PANTHER" id="PTHR12875">
    <property type="entry name" value="GOLGI TO ER TRAFFIC PROTEIN 4 HOMOLOG"/>
    <property type="match status" value="1"/>
</dbReference>
<evidence type="ECO:0008006" key="4">
    <source>
        <dbReference type="Google" id="ProtNLM"/>
    </source>
</evidence>
<comment type="caution">
    <text evidence="2">The sequence shown here is derived from an EMBL/GenBank/DDBJ whole genome shotgun (WGS) entry which is preliminary data.</text>
</comment>
<dbReference type="PANTHER" id="PTHR12875:SF0">
    <property type="entry name" value="GOLGI TO ER TRAFFIC PROTEIN 4 HOMOLOG"/>
    <property type="match status" value="1"/>
</dbReference>
<dbReference type="Gene3D" id="1.25.40.10">
    <property type="entry name" value="Tetratricopeptide repeat domain"/>
    <property type="match status" value="1"/>
</dbReference>
<dbReference type="EMBL" id="JALJOT010000007">
    <property type="protein sequence ID" value="KAK9908767.1"/>
    <property type="molecule type" value="Genomic_DNA"/>
</dbReference>
<name>A0ABR2YPM3_9CHLO</name>
<comment type="similarity">
    <text evidence="1">Belongs to the GET4 family.</text>
</comment>
<gene>
    <name evidence="2" type="ORF">WJX75_002566</name>
</gene>
<evidence type="ECO:0000256" key="1">
    <source>
        <dbReference type="ARBA" id="ARBA00005351"/>
    </source>
</evidence>
<dbReference type="Pfam" id="PF04190">
    <property type="entry name" value="GET4"/>
    <property type="match status" value="1"/>
</dbReference>
<evidence type="ECO:0000313" key="2">
    <source>
        <dbReference type="EMBL" id="KAK9908767.1"/>
    </source>
</evidence>
<reference evidence="2 3" key="1">
    <citation type="journal article" date="2024" name="Nat. Commun.">
        <title>Phylogenomics reveals the evolutionary origins of lichenization in chlorophyte algae.</title>
        <authorList>
            <person name="Puginier C."/>
            <person name="Libourel C."/>
            <person name="Otte J."/>
            <person name="Skaloud P."/>
            <person name="Haon M."/>
            <person name="Grisel S."/>
            <person name="Petersen M."/>
            <person name="Berrin J.G."/>
            <person name="Delaux P.M."/>
            <person name="Dal Grande F."/>
            <person name="Keller J."/>
        </authorList>
    </citation>
    <scope>NUCLEOTIDE SEQUENCE [LARGE SCALE GENOMIC DNA]</scope>
    <source>
        <strain evidence="2 3">SAG 216-7</strain>
    </source>
</reference>
<keyword evidence="3" id="KW-1185">Reference proteome</keyword>